<reference evidence="2" key="1">
    <citation type="submission" date="2009-08" db="EMBL/GenBank/DDBJ databases">
        <title>Annotation of Salpingoeca rosetta.</title>
        <authorList>
            <consortium name="The Broad Institute Genome Sequencing Platform"/>
            <person name="Russ C."/>
            <person name="Cuomo C."/>
            <person name="Burger G."/>
            <person name="Gray M.W."/>
            <person name="Holland P.W.H."/>
            <person name="King N."/>
            <person name="Lang F.B.F."/>
            <person name="Roger A.J."/>
            <person name="Ruiz-Trillo I."/>
            <person name="Young S.K."/>
            <person name="Zeng Q."/>
            <person name="Gargeya S."/>
            <person name="Alvarado L."/>
            <person name="Berlin A."/>
            <person name="Chapman S.B."/>
            <person name="Chen Z."/>
            <person name="Freedman E."/>
            <person name="Gellesch M."/>
            <person name="Goldberg J."/>
            <person name="Griggs A."/>
            <person name="Gujja S."/>
            <person name="Heilman E."/>
            <person name="Heiman D."/>
            <person name="Howarth C."/>
            <person name="Mehta T."/>
            <person name="Neiman D."/>
            <person name="Pearson M."/>
            <person name="Roberts A."/>
            <person name="Saif S."/>
            <person name="Shea T."/>
            <person name="Shenoy N."/>
            <person name="Sisk P."/>
            <person name="Stolte C."/>
            <person name="Sykes S."/>
            <person name="White J."/>
            <person name="Yandava C."/>
            <person name="Haas B."/>
            <person name="Nusbaum C."/>
            <person name="Birren B."/>
        </authorList>
    </citation>
    <scope>NUCLEOTIDE SEQUENCE [LARGE SCALE GENOMIC DNA]</scope>
    <source>
        <strain evidence="2">ATCC 50818</strain>
    </source>
</reference>
<protein>
    <submittedName>
        <fullName evidence="2">Uncharacterized protein</fullName>
    </submittedName>
</protein>
<sequence>MSALNRCFHGCSVVTMTAHALMVYTCGDSGGGGGHCHWGGGFGLRHWKCMTRCISTSTRARSPSPSSPSIFTDAAGDGDDGGGDGGDGRANICPSTAPASVAVIAKR</sequence>
<dbReference type="EMBL" id="GL832983">
    <property type="protein sequence ID" value="EGD78526.1"/>
    <property type="molecule type" value="Genomic_DNA"/>
</dbReference>
<evidence type="ECO:0000256" key="1">
    <source>
        <dbReference type="SAM" id="MobiDB-lite"/>
    </source>
</evidence>
<evidence type="ECO:0000313" key="2">
    <source>
        <dbReference type="EMBL" id="EGD78526.1"/>
    </source>
</evidence>
<dbReference type="InParanoid" id="F2UN27"/>
<gene>
    <name evidence="2" type="ORF">PTSG_12849</name>
</gene>
<dbReference type="RefSeq" id="XP_004989475.1">
    <property type="nucleotide sequence ID" value="XM_004989418.1"/>
</dbReference>
<dbReference type="KEGG" id="sre:PTSG_12849"/>
<keyword evidence="3" id="KW-1185">Reference proteome</keyword>
<accession>F2UN27</accession>
<dbReference type="GeneID" id="16070020"/>
<dbReference type="AlphaFoldDB" id="F2UN27"/>
<feature type="compositionally biased region" description="Low complexity" evidence="1">
    <location>
        <begin position="57"/>
        <end position="75"/>
    </location>
</feature>
<dbReference type="Proteomes" id="UP000007799">
    <property type="component" value="Unassembled WGS sequence"/>
</dbReference>
<organism evidence="3">
    <name type="scientific">Salpingoeca rosetta (strain ATCC 50818 / BSB-021)</name>
    <dbReference type="NCBI Taxonomy" id="946362"/>
    <lineage>
        <taxon>Eukaryota</taxon>
        <taxon>Choanoflagellata</taxon>
        <taxon>Craspedida</taxon>
        <taxon>Salpingoecidae</taxon>
        <taxon>Salpingoeca</taxon>
    </lineage>
</organism>
<evidence type="ECO:0000313" key="3">
    <source>
        <dbReference type="Proteomes" id="UP000007799"/>
    </source>
</evidence>
<proteinExistence type="predicted"/>
<feature type="region of interest" description="Disordered" evidence="1">
    <location>
        <begin position="57"/>
        <end position="94"/>
    </location>
</feature>
<name>F2UN27_SALR5</name>